<dbReference type="Pfam" id="PF00884">
    <property type="entry name" value="Sulfatase"/>
    <property type="match status" value="1"/>
</dbReference>
<proteinExistence type="inferred from homology"/>
<dbReference type="GO" id="GO:0005737">
    <property type="term" value="C:cytoplasm"/>
    <property type="evidence" value="ECO:0007669"/>
    <property type="project" value="TreeGrafter"/>
</dbReference>
<dbReference type="InterPro" id="IPR017850">
    <property type="entry name" value="Alkaline_phosphatase_core_sf"/>
</dbReference>
<dbReference type="GO" id="GO:0046872">
    <property type="term" value="F:metal ion binding"/>
    <property type="evidence" value="ECO:0007669"/>
    <property type="project" value="UniProtKB-KW"/>
</dbReference>
<evidence type="ECO:0000256" key="3">
    <source>
        <dbReference type="ARBA" id="ARBA00022801"/>
    </source>
</evidence>
<dbReference type="SUPFAM" id="SSF53649">
    <property type="entry name" value="Alkaline phosphatase-like"/>
    <property type="match status" value="1"/>
</dbReference>
<dbReference type="AlphaFoldDB" id="A0A8J3NCW9"/>
<comment type="caution">
    <text evidence="5">The sequence shown here is derived from an EMBL/GenBank/DDBJ whole genome shotgun (WGS) entry which is preliminary data.</text>
</comment>
<reference evidence="5" key="1">
    <citation type="submission" date="2021-01" db="EMBL/GenBank/DDBJ databases">
        <title>Whole genome shotgun sequence of Actinocatenispora rupis NBRC 107355.</title>
        <authorList>
            <person name="Komaki H."/>
            <person name="Tamura T."/>
        </authorList>
    </citation>
    <scope>NUCLEOTIDE SEQUENCE</scope>
    <source>
        <strain evidence="5">NBRC 107355</strain>
    </source>
</reference>
<name>A0A8J3NCW9_9ACTN</name>
<feature type="domain" description="Sulfatase N-terminal" evidence="4">
    <location>
        <begin position="3"/>
        <end position="363"/>
    </location>
</feature>
<dbReference type="RefSeq" id="WP_203658303.1">
    <property type="nucleotide sequence ID" value="NZ_BAAAZM010000009.1"/>
</dbReference>
<sequence length="488" mass="54145">MTNILFLMTDQHSVSTLGCYGNPTVSTPVLDGLAASGTRFTNAFTPTAICTPARASLLTGAAPFRHRLLANYERNVGYQEDLPDGQFTFAEALAAAGWRLGLVGKWHGGVRRTAASYGFEGPTLGGWHNPVDHPDYLAYLREHDLPGYRISDKVRGTAPNGGPGNLMAARLHQPVEATFEHYLATRTIEMMERFAADPARRPFFLATHFFGPHLPYILPDTHLDRYDPATVPLPPSVAETFDGKPPVQRNYSAHWAYDTLDERTSRRLVAAYWGYVELIDQEAGRILEAMARLGLADDTAVVMTADHGEFTGAHRLHDKGPAMYDDIYRIPALVRVPGMPAGQRRDEFVTLMDLTASILDLAGLPTTDAVDGHSLLPLVAGDTPPWRTTMLAEFHGHHFPYPQRMLRTATHKLVVNPESVNELYDLRADPYELTNRIDDPALAGVQRALTTELHRQLRARGDNFHHWMTSMFDVGGADYDTTLSSFET</sequence>
<evidence type="ECO:0000259" key="4">
    <source>
        <dbReference type="Pfam" id="PF00884"/>
    </source>
</evidence>
<evidence type="ECO:0000313" key="6">
    <source>
        <dbReference type="Proteomes" id="UP000612808"/>
    </source>
</evidence>
<accession>A0A8J3NCW9</accession>
<evidence type="ECO:0000313" key="5">
    <source>
        <dbReference type="EMBL" id="GID12335.1"/>
    </source>
</evidence>
<dbReference type="InterPro" id="IPR000917">
    <property type="entry name" value="Sulfatase_N"/>
</dbReference>
<keyword evidence="6" id="KW-1185">Reference proteome</keyword>
<dbReference type="PANTHER" id="PTHR45953:SF1">
    <property type="entry name" value="IDURONATE 2-SULFATASE"/>
    <property type="match status" value="1"/>
</dbReference>
<protein>
    <submittedName>
        <fullName evidence="5">Sulfatase</fullName>
    </submittedName>
</protein>
<dbReference type="GO" id="GO:0008484">
    <property type="term" value="F:sulfuric ester hydrolase activity"/>
    <property type="evidence" value="ECO:0007669"/>
    <property type="project" value="TreeGrafter"/>
</dbReference>
<gene>
    <name evidence="5" type="ORF">Aru02nite_32240</name>
</gene>
<dbReference type="EMBL" id="BOMB01000017">
    <property type="protein sequence ID" value="GID12335.1"/>
    <property type="molecule type" value="Genomic_DNA"/>
</dbReference>
<dbReference type="CDD" id="cd16033">
    <property type="entry name" value="sulfatase_like"/>
    <property type="match status" value="1"/>
</dbReference>
<comment type="similarity">
    <text evidence="1">Belongs to the sulfatase family.</text>
</comment>
<dbReference type="PROSITE" id="PS00523">
    <property type="entry name" value="SULFATASE_1"/>
    <property type="match status" value="1"/>
</dbReference>
<keyword evidence="3" id="KW-0378">Hydrolase</keyword>
<evidence type="ECO:0000256" key="1">
    <source>
        <dbReference type="ARBA" id="ARBA00008779"/>
    </source>
</evidence>
<dbReference type="Gene3D" id="3.40.720.10">
    <property type="entry name" value="Alkaline Phosphatase, subunit A"/>
    <property type="match status" value="1"/>
</dbReference>
<organism evidence="5 6">
    <name type="scientific">Actinocatenispora rupis</name>
    <dbReference type="NCBI Taxonomy" id="519421"/>
    <lineage>
        <taxon>Bacteria</taxon>
        <taxon>Bacillati</taxon>
        <taxon>Actinomycetota</taxon>
        <taxon>Actinomycetes</taxon>
        <taxon>Micromonosporales</taxon>
        <taxon>Micromonosporaceae</taxon>
        <taxon>Actinocatenispora</taxon>
    </lineage>
</organism>
<dbReference type="Proteomes" id="UP000612808">
    <property type="component" value="Unassembled WGS sequence"/>
</dbReference>
<dbReference type="InterPro" id="IPR024607">
    <property type="entry name" value="Sulfatase_CS"/>
</dbReference>
<keyword evidence="2" id="KW-0479">Metal-binding</keyword>
<dbReference type="PANTHER" id="PTHR45953">
    <property type="entry name" value="IDURONATE 2-SULFATASE"/>
    <property type="match status" value="1"/>
</dbReference>
<evidence type="ECO:0000256" key="2">
    <source>
        <dbReference type="ARBA" id="ARBA00022723"/>
    </source>
</evidence>